<dbReference type="InterPro" id="IPR051600">
    <property type="entry name" value="Beta-PGM-like"/>
</dbReference>
<evidence type="ECO:0000256" key="3">
    <source>
        <dbReference type="ARBA" id="ARBA00022723"/>
    </source>
</evidence>
<dbReference type="Pfam" id="PF13419">
    <property type="entry name" value="HAD_2"/>
    <property type="match status" value="1"/>
</dbReference>
<dbReference type="InterPro" id="IPR023198">
    <property type="entry name" value="PGP-like_dom2"/>
</dbReference>
<dbReference type="PANTHER" id="PTHR46193:SF18">
    <property type="entry name" value="HEXITOL PHOSPHATASE B"/>
    <property type="match status" value="1"/>
</dbReference>
<dbReference type="CDD" id="cd07505">
    <property type="entry name" value="HAD_BPGM-like"/>
    <property type="match status" value="1"/>
</dbReference>
<keyword evidence="5" id="KW-0119">Carbohydrate metabolism</keyword>
<dbReference type="PANTHER" id="PTHR46193">
    <property type="entry name" value="6-PHOSPHOGLUCONATE PHOSPHATASE"/>
    <property type="match status" value="1"/>
</dbReference>
<dbReference type="eggNOG" id="COG0637">
    <property type="taxonomic scope" value="Bacteria"/>
</dbReference>
<dbReference type="InterPro" id="IPR041492">
    <property type="entry name" value="HAD_2"/>
</dbReference>
<evidence type="ECO:0000256" key="5">
    <source>
        <dbReference type="ARBA" id="ARBA00023277"/>
    </source>
</evidence>
<comment type="similarity">
    <text evidence="2">Belongs to the HAD-like hydrolase superfamily. CbbY/CbbZ/Gph/YieH family.</text>
</comment>
<accession>A0A064CGN5</accession>
<comment type="cofactor">
    <cofactor evidence="1">
        <name>Mg(2+)</name>
        <dbReference type="ChEBI" id="CHEBI:18420"/>
    </cofactor>
</comment>
<dbReference type="SFLD" id="SFLDS00003">
    <property type="entry name" value="Haloacid_Dehalogenase"/>
    <property type="match status" value="1"/>
</dbReference>
<gene>
    <name evidence="6" type="ORF">Y900_007505</name>
</gene>
<evidence type="ECO:0000313" key="6">
    <source>
        <dbReference type="EMBL" id="KDE98796.1"/>
    </source>
</evidence>
<comment type="caution">
    <text evidence="6">The sequence shown here is derived from an EMBL/GenBank/DDBJ whole genome shotgun (WGS) entry which is preliminary data.</text>
</comment>
<dbReference type="AlphaFoldDB" id="A0A064CGN5"/>
<dbReference type="NCBIfam" id="TIGR01509">
    <property type="entry name" value="HAD-SF-IA-v3"/>
    <property type="match status" value="1"/>
</dbReference>
<sequence>MLDSAVPIYPDARLAREIITGWAAAPQPAAIFDFNGTLSDDEPILFRIFSELFGEHLNWGLTQQDYDRHLLGHSDREIVEKALEISGAVGHDVDTLLELRKRRYRELVAGDNPIRAHTVRLVQLLAEHEVPMAIVTGAQRDDVEAVLSTSPVGELIRVVVAEEDVIRGKPDPEGFLSGAAHIGCAPEHIVVFEDSVPGVRGALAAGMRCVAVAVEPSDELLAVAPAVVDRLSADVVEHALPSLRGR</sequence>
<dbReference type="SUPFAM" id="SSF56784">
    <property type="entry name" value="HAD-like"/>
    <property type="match status" value="1"/>
</dbReference>
<dbReference type="Gene3D" id="3.40.50.1000">
    <property type="entry name" value="HAD superfamily/HAD-like"/>
    <property type="match status" value="1"/>
</dbReference>
<evidence type="ECO:0000256" key="4">
    <source>
        <dbReference type="ARBA" id="ARBA00022842"/>
    </source>
</evidence>
<protein>
    <submittedName>
        <fullName evidence="6">Haloacid dehalogenase</fullName>
    </submittedName>
</protein>
<keyword evidence="7" id="KW-1185">Reference proteome</keyword>
<reference evidence="6" key="1">
    <citation type="submission" date="2014-05" db="EMBL/GenBank/DDBJ databases">
        <title>Genome sequence of Mycobacterium aromaticivorans strain JS19b1T (= DSM 45407T).</title>
        <authorList>
            <person name="Kwak Y."/>
            <person name="Park G.-S."/>
            <person name="Li Q.X."/>
            <person name="Lee S.-E."/>
            <person name="Shin J.-H."/>
        </authorList>
    </citation>
    <scope>NUCLEOTIDE SEQUENCE [LARGE SCALE GENOMIC DNA]</scope>
    <source>
        <strain evidence="6">JS19b1</strain>
    </source>
</reference>
<dbReference type="EMBL" id="JALN02000001">
    <property type="protein sequence ID" value="KDE98796.1"/>
    <property type="molecule type" value="Genomic_DNA"/>
</dbReference>
<dbReference type="InterPro" id="IPR006439">
    <property type="entry name" value="HAD-SF_hydro_IA"/>
</dbReference>
<dbReference type="GO" id="GO:0046872">
    <property type="term" value="F:metal ion binding"/>
    <property type="evidence" value="ECO:0007669"/>
    <property type="project" value="UniProtKB-KW"/>
</dbReference>
<keyword evidence="4" id="KW-0460">Magnesium</keyword>
<proteinExistence type="inferred from homology"/>
<organism evidence="6 7">
    <name type="scientific">Mycolicibacterium aromaticivorans JS19b1 = JCM 16368</name>
    <dbReference type="NCBI Taxonomy" id="1440774"/>
    <lineage>
        <taxon>Bacteria</taxon>
        <taxon>Bacillati</taxon>
        <taxon>Actinomycetota</taxon>
        <taxon>Actinomycetes</taxon>
        <taxon>Mycobacteriales</taxon>
        <taxon>Mycobacteriaceae</taxon>
        <taxon>Mycolicibacterium</taxon>
    </lineage>
</organism>
<dbReference type="STRING" id="1440774.Y900_007505"/>
<name>A0A064CGN5_9MYCO</name>
<dbReference type="SFLD" id="SFLDG01129">
    <property type="entry name" value="C1.5:_HAD__Beta-PGM__Phosphata"/>
    <property type="match status" value="1"/>
</dbReference>
<dbReference type="InterPro" id="IPR036412">
    <property type="entry name" value="HAD-like_sf"/>
</dbReference>
<dbReference type="GO" id="GO:0003824">
    <property type="term" value="F:catalytic activity"/>
    <property type="evidence" value="ECO:0007669"/>
    <property type="project" value="UniProtKB-ARBA"/>
</dbReference>
<evidence type="ECO:0000256" key="2">
    <source>
        <dbReference type="ARBA" id="ARBA00006171"/>
    </source>
</evidence>
<dbReference type="Gene3D" id="1.10.150.240">
    <property type="entry name" value="Putative phosphatase, domain 2"/>
    <property type="match status" value="1"/>
</dbReference>
<keyword evidence="3" id="KW-0479">Metal-binding</keyword>
<dbReference type="InterPro" id="IPR023214">
    <property type="entry name" value="HAD_sf"/>
</dbReference>
<evidence type="ECO:0000313" key="7">
    <source>
        <dbReference type="Proteomes" id="UP000022835"/>
    </source>
</evidence>
<evidence type="ECO:0000256" key="1">
    <source>
        <dbReference type="ARBA" id="ARBA00001946"/>
    </source>
</evidence>
<dbReference type="Proteomes" id="UP000022835">
    <property type="component" value="Unassembled WGS sequence"/>
</dbReference>